<feature type="region of interest" description="Disordered" evidence="1">
    <location>
        <begin position="162"/>
        <end position="221"/>
    </location>
</feature>
<feature type="compositionally biased region" description="Basic and acidic residues" evidence="1">
    <location>
        <begin position="260"/>
        <end position="271"/>
    </location>
</feature>
<sequence length="324" mass="35163">MDGQGAARPLRRLEPPGRTGDREVGTVGQDGVHHQVDEFGLAGHVAVEGHRRDAELGADLRHRYAVEVTEYVRALLGIEKVLLVANSFGTALGLRLARSHPELYSAYVGTDQDINAGGRENSAYRALLERLRKAGKHTEPAAATAMGDDKSAWSPEQWIGVARSRHSRSRRDAGLRPTGCSGATRRRRARCGEVHRAIRRPHSWSGSAQEGPGGPSKHPVRAIRFRTVRTAAAACRGSGFPDPAPPAPDRRTTRPPSNVEEGRTPDERVDGRTPPAGERPRCNRAAPLPPRRRHGAGRRSTARKLPSGRGAAQLRGAPRLRRAP</sequence>
<evidence type="ECO:0000256" key="1">
    <source>
        <dbReference type="SAM" id="MobiDB-lite"/>
    </source>
</evidence>
<feature type="compositionally biased region" description="Basic residues" evidence="1">
    <location>
        <begin position="290"/>
        <end position="302"/>
    </location>
</feature>
<dbReference type="EMBL" id="BAAANT010000013">
    <property type="protein sequence ID" value="GAA2143025.1"/>
    <property type="molecule type" value="Genomic_DNA"/>
</dbReference>
<gene>
    <name evidence="2" type="ORF">GCM10009760_28880</name>
</gene>
<evidence type="ECO:0008006" key="4">
    <source>
        <dbReference type="Google" id="ProtNLM"/>
    </source>
</evidence>
<evidence type="ECO:0000313" key="3">
    <source>
        <dbReference type="Proteomes" id="UP001422759"/>
    </source>
</evidence>
<feature type="region of interest" description="Disordered" evidence="1">
    <location>
        <begin position="1"/>
        <end position="27"/>
    </location>
</feature>
<comment type="caution">
    <text evidence="2">The sequence shown here is derived from an EMBL/GenBank/DDBJ whole genome shotgun (WGS) entry which is preliminary data.</text>
</comment>
<evidence type="ECO:0000313" key="2">
    <source>
        <dbReference type="EMBL" id="GAA2143025.1"/>
    </source>
</evidence>
<proteinExistence type="predicted"/>
<feature type="region of interest" description="Disordered" evidence="1">
    <location>
        <begin position="233"/>
        <end position="324"/>
    </location>
</feature>
<dbReference type="InterPro" id="IPR029058">
    <property type="entry name" value="AB_hydrolase_fold"/>
</dbReference>
<accession>A0ABN2ZJ44</accession>
<protein>
    <recommendedName>
        <fullName evidence="4">Alpha/beta hydrolase family protein</fullName>
    </recommendedName>
</protein>
<organism evidence="2 3">
    <name type="scientific">Kitasatospora kazusensis</name>
    <dbReference type="NCBI Taxonomy" id="407974"/>
    <lineage>
        <taxon>Bacteria</taxon>
        <taxon>Bacillati</taxon>
        <taxon>Actinomycetota</taxon>
        <taxon>Actinomycetes</taxon>
        <taxon>Kitasatosporales</taxon>
        <taxon>Streptomycetaceae</taxon>
        <taxon>Kitasatospora</taxon>
    </lineage>
</organism>
<dbReference type="Gene3D" id="3.40.50.1820">
    <property type="entry name" value="alpha/beta hydrolase"/>
    <property type="match status" value="1"/>
</dbReference>
<feature type="compositionally biased region" description="Basic and acidic residues" evidence="1">
    <location>
        <begin position="11"/>
        <end position="24"/>
    </location>
</feature>
<name>A0ABN2ZJ44_9ACTN</name>
<dbReference type="SUPFAM" id="SSF53474">
    <property type="entry name" value="alpha/beta-Hydrolases"/>
    <property type="match status" value="1"/>
</dbReference>
<reference evidence="2 3" key="1">
    <citation type="journal article" date="2019" name="Int. J. Syst. Evol. Microbiol.">
        <title>The Global Catalogue of Microorganisms (GCM) 10K type strain sequencing project: providing services to taxonomists for standard genome sequencing and annotation.</title>
        <authorList>
            <consortium name="The Broad Institute Genomics Platform"/>
            <consortium name="The Broad Institute Genome Sequencing Center for Infectious Disease"/>
            <person name="Wu L."/>
            <person name="Ma J."/>
        </authorList>
    </citation>
    <scope>NUCLEOTIDE SEQUENCE [LARGE SCALE GENOMIC DNA]</scope>
    <source>
        <strain evidence="2 3">JCM 14560</strain>
    </source>
</reference>
<keyword evidence="3" id="KW-1185">Reference proteome</keyword>
<dbReference type="Proteomes" id="UP001422759">
    <property type="component" value="Unassembled WGS sequence"/>
</dbReference>